<keyword evidence="1" id="KW-0472">Membrane</keyword>
<reference evidence="2" key="2">
    <citation type="submission" date="2025-08" db="UniProtKB">
        <authorList>
            <consortium name="RefSeq"/>
        </authorList>
    </citation>
    <scope>IDENTIFICATION</scope>
</reference>
<gene>
    <name evidence="2" type="ORF">An01g14830</name>
</gene>
<proteinExistence type="predicted"/>
<feature type="transmembrane region" description="Helical" evidence="1">
    <location>
        <begin position="14"/>
        <end position="31"/>
    </location>
</feature>
<sequence>MSRQLFSTFVGYQVWYWQLGFTTGLVAAAYLHDQHPQQCKRNLYVKCPT</sequence>
<dbReference type="AlphaFoldDB" id="A0AAJ8E1C5"/>
<dbReference type="VEuPathDB" id="FungiDB:An01g14830"/>
<name>A0AAJ8E1C5_ASPNG</name>
<dbReference type="RefSeq" id="XP_059603382.1">
    <property type="nucleotide sequence ID" value="XM_059745956.1"/>
</dbReference>
<dbReference type="KEGG" id="ang:An01g14830"/>
<reference evidence="2" key="1">
    <citation type="submission" date="2025-02" db="EMBL/GenBank/DDBJ databases">
        <authorList>
            <consortium name="NCBI Genome Project"/>
        </authorList>
    </citation>
    <scope>NUCLEOTIDE SEQUENCE</scope>
</reference>
<keyword evidence="1" id="KW-0812">Transmembrane</keyword>
<protein>
    <submittedName>
        <fullName evidence="2">Uncharacterized protein</fullName>
    </submittedName>
</protein>
<evidence type="ECO:0000313" key="2">
    <source>
        <dbReference type="RefSeq" id="XP_059603382.1"/>
    </source>
</evidence>
<organism evidence="2">
    <name type="scientific">Aspergillus niger</name>
    <dbReference type="NCBI Taxonomy" id="5061"/>
    <lineage>
        <taxon>Eukaryota</taxon>
        <taxon>Fungi</taxon>
        <taxon>Dikarya</taxon>
        <taxon>Ascomycota</taxon>
        <taxon>Pezizomycotina</taxon>
        <taxon>Eurotiomycetes</taxon>
        <taxon>Eurotiomycetidae</taxon>
        <taxon>Eurotiales</taxon>
        <taxon>Aspergillaceae</taxon>
        <taxon>Aspergillus</taxon>
        <taxon>Aspergillus subgen. Circumdati</taxon>
    </lineage>
</organism>
<evidence type="ECO:0000256" key="1">
    <source>
        <dbReference type="SAM" id="Phobius"/>
    </source>
</evidence>
<keyword evidence="1" id="KW-1133">Transmembrane helix</keyword>
<accession>A0AAJ8E1C5</accession>
<dbReference type="GeneID" id="84590169"/>